<dbReference type="Gramene" id="TKW29211">
    <property type="protein sequence ID" value="TKW29211"/>
    <property type="gene ID" value="SEVIR_3G381001v2"/>
</dbReference>
<evidence type="ECO:0000256" key="1">
    <source>
        <dbReference type="SAM" id="MobiDB-lite"/>
    </source>
</evidence>
<keyword evidence="3" id="KW-1185">Reference proteome</keyword>
<feature type="compositionally biased region" description="Polar residues" evidence="1">
    <location>
        <begin position="71"/>
        <end position="82"/>
    </location>
</feature>
<name>A0A4U6VND3_SETVI</name>
<protein>
    <submittedName>
        <fullName evidence="2">Uncharacterized protein</fullName>
    </submittedName>
</protein>
<dbReference type="Gramene" id="TKW29209">
    <property type="protein sequence ID" value="TKW29209"/>
    <property type="gene ID" value="SEVIR_3G381001v2"/>
</dbReference>
<dbReference type="EMBL" id="CM016554">
    <property type="protein sequence ID" value="TKW29209.1"/>
    <property type="molecule type" value="Genomic_DNA"/>
</dbReference>
<dbReference type="EMBL" id="CM016554">
    <property type="protein sequence ID" value="TKW29208.1"/>
    <property type="molecule type" value="Genomic_DNA"/>
</dbReference>
<dbReference type="AlphaFoldDB" id="A0A4U6VND3"/>
<dbReference type="EMBL" id="CM016554">
    <property type="protein sequence ID" value="TKW29207.1"/>
    <property type="molecule type" value="Genomic_DNA"/>
</dbReference>
<dbReference type="EMBL" id="CM016554">
    <property type="protein sequence ID" value="TKW29206.1"/>
    <property type="molecule type" value="Genomic_DNA"/>
</dbReference>
<proteinExistence type="predicted"/>
<evidence type="ECO:0000313" key="2">
    <source>
        <dbReference type="EMBL" id="TKW29209.1"/>
    </source>
</evidence>
<dbReference type="EMBL" id="CM016554">
    <property type="protein sequence ID" value="TKW29213.1"/>
    <property type="molecule type" value="Genomic_DNA"/>
</dbReference>
<sequence length="169" mass="18324">MANTELAPLNMLLFDYIDKAAVLADRLQLPGHQGTEAWSDDRQPKPKNKEAPMIKVADSFARILEDIPAEGTNQDGGESISIQEMLPDPTSDIEGTACADTSRTDGAVNDTDTTSAAAMPNNTERSSPIDNTLIGAFFTRPEPILHSEEPPLEEPNPPAHMESAKCRRP</sequence>
<feature type="region of interest" description="Disordered" evidence="1">
    <location>
        <begin position="69"/>
        <end position="169"/>
    </location>
</feature>
<dbReference type="Proteomes" id="UP000298652">
    <property type="component" value="Chromosome 3"/>
</dbReference>
<gene>
    <name evidence="2" type="ORF">SEVIR_3G381001v2</name>
</gene>
<feature type="compositionally biased region" description="Polar residues" evidence="1">
    <location>
        <begin position="110"/>
        <end position="130"/>
    </location>
</feature>
<dbReference type="Gramene" id="TKW29208">
    <property type="protein sequence ID" value="TKW29208"/>
    <property type="gene ID" value="SEVIR_3G381001v2"/>
</dbReference>
<reference evidence="2 3" key="1">
    <citation type="submission" date="2019-03" db="EMBL/GenBank/DDBJ databases">
        <title>WGS assembly of Setaria viridis.</title>
        <authorList>
            <person name="Huang P."/>
            <person name="Jenkins J."/>
            <person name="Grimwood J."/>
            <person name="Barry K."/>
            <person name="Healey A."/>
            <person name="Mamidi S."/>
            <person name="Sreedasyam A."/>
            <person name="Shu S."/>
            <person name="Feldman M."/>
            <person name="Wu J."/>
            <person name="Yu Y."/>
            <person name="Chen C."/>
            <person name="Johnson J."/>
            <person name="Rokhsar D."/>
            <person name="Baxter I."/>
            <person name="Schmutz J."/>
            <person name="Brutnell T."/>
            <person name="Kellogg E."/>
        </authorList>
    </citation>
    <scope>NUCLEOTIDE SEQUENCE [LARGE SCALE GENOMIC DNA]</scope>
    <source>
        <strain evidence="3">cv. A10</strain>
    </source>
</reference>
<evidence type="ECO:0000313" key="3">
    <source>
        <dbReference type="Proteomes" id="UP000298652"/>
    </source>
</evidence>
<accession>A0A4U6VND3</accession>
<dbReference type="Gramene" id="TKW29212">
    <property type="protein sequence ID" value="TKW29212"/>
    <property type="gene ID" value="SEVIR_3G381001v2"/>
</dbReference>
<dbReference type="Gramene" id="TKW29213">
    <property type="protein sequence ID" value="TKW29213"/>
    <property type="gene ID" value="SEVIR_3G381001v2"/>
</dbReference>
<dbReference type="Gramene" id="TKW29207">
    <property type="protein sequence ID" value="TKW29207"/>
    <property type="gene ID" value="SEVIR_3G381001v2"/>
</dbReference>
<organism evidence="2 3">
    <name type="scientific">Setaria viridis</name>
    <name type="common">Green bristlegrass</name>
    <name type="synonym">Setaria italica subsp. viridis</name>
    <dbReference type="NCBI Taxonomy" id="4556"/>
    <lineage>
        <taxon>Eukaryota</taxon>
        <taxon>Viridiplantae</taxon>
        <taxon>Streptophyta</taxon>
        <taxon>Embryophyta</taxon>
        <taxon>Tracheophyta</taxon>
        <taxon>Spermatophyta</taxon>
        <taxon>Magnoliopsida</taxon>
        <taxon>Liliopsida</taxon>
        <taxon>Poales</taxon>
        <taxon>Poaceae</taxon>
        <taxon>PACMAD clade</taxon>
        <taxon>Panicoideae</taxon>
        <taxon>Panicodae</taxon>
        <taxon>Paniceae</taxon>
        <taxon>Cenchrinae</taxon>
        <taxon>Setaria</taxon>
    </lineage>
</organism>
<dbReference type="Gramene" id="TKW29206">
    <property type="protein sequence ID" value="TKW29206"/>
    <property type="gene ID" value="SEVIR_3G381001v2"/>
</dbReference>
<dbReference type="EMBL" id="CM016554">
    <property type="protein sequence ID" value="TKW29210.1"/>
    <property type="molecule type" value="Genomic_DNA"/>
</dbReference>
<dbReference type="EMBL" id="CM016554">
    <property type="protein sequence ID" value="TKW29212.1"/>
    <property type="molecule type" value="Genomic_DNA"/>
</dbReference>
<dbReference type="EMBL" id="CM016554">
    <property type="protein sequence ID" value="TKW29211.1"/>
    <property type="molecule type" value="Genomic_DNA"/>
</dbReference>
<dbReference type="Gramene" id="TKW29210">
    <property type="protein sequence ID" value="TKW29210"/>
    <property type="gene ID" value="SEVIR_3G381001v2"/>
</dbReference>